<proteinExistence type="predicted"/>
<dbReference type="InterPro" id="IPR000792">
    <property type="entry name" value="Tscrpt_reg_LuxR_C"/>
</dbReference>
<dbReference type="PANTHER" id="PTHR44688:SF16">
    <property type="entry name" value="DNA-BINDING TRANSCRIPTIONAL ACTIVATOR DEVR_DOSR"/>
    <property type="match status" value="1"/>
</dbReference>
<dbReference type="SUPFAM" id="SSF46894">
    <property type="entry name" value="C-terminal effector domain of the bipartite response regulators"/>
    <property type="match status" value="1"/>
</dbReference>
<dbReference type="Proteomes" id="UP000316291">
    <property type="component" value="Unassembled WGS sequence"/>
</dbReference>
<gene>
    <name evidence="9" type="ORF">IQ16_02483</name>
</gene>
<evidence type="ECO:0000256" key="6">
    <source>
        <dbReference type="PROSITE-ProRule" id="PRU00169"/>
    </source>
</evidence>
<protein>
    <submittedName>
        <fullName evidence="9">LuxR family two component transcriptional regulator</fullName>
    </submittedName>
</protein>
<dbReference type="AlphaFoldDB" id="A0A562RWR3"/>
<dbReference type="SUPFAM" id="SSF52172">
    <property type="entry name" value="CheY-like"/>
    <property type="match status" value="1"/>
</dbReference>
<dbReference type="PANTHER" id="PTHR44688">
    <property type="entry name" value="DNA-BINDING TRANSCRIPTIONAL ACTIVATOR DEVR_DOSR"/>
    <property type="match status" value="1"/>
</dbReference>
<dbReference type="OrthoDB" id="9782655at2"/>
<dbReference type="InterPro" id="IPR001789">
    <property type="entry name" value="Sig_transdc_resp-reg_receiver"/>
</dbReference>
<comment type="caution">
    <text evidence="9">The sequence shown here is derived from an EMBL/GenBank/DDBJ whole genome shotgun (WGS) entry which is preliminary data.</text>
</comment>
<keyword evidence="1 6" id="KW-0597">Phosphoprotein</keyword>
<dbReference type="Gene3D" id="1.10.10.10">
    <property type="entry name" value="Winged helix-like DNA-binding domain superfamily/Winged helix DNA-binding domain"/>
    <property type="match status" value="1"/>
</dbReference>
<dbReference type="Gene3D" id="3.40.50.2300">
    <property type="match status" value="1"/>
</dbReference>
<feature type="domain" description="HTH luxR-type" evidence="7">
    <location>
        <begin position="147"/>
        <end position="212"/>
    </location>
</feature>
<evidence type="ECO:0000256" key="4">
    <source>
        <dbReference type="ARBA" id="ARBA00023125"/>
    </source>
</evidence>
<dbReference type="PROSITE" id="PS50110">
    <property type="entry name" value="RESPONSE_REGULATORY"/>
    <property type="match status" value="1"/>
</dbReference>
<dbReference type="CDD" id="cd06170">
    <property type="entry name" value="LuxR_C_like"/>
    <property type="match status" value="1"/>
</dbReference>
<dbReference type="EMBL" id="VLLA01000004">
    <property type="protein sequence ID" value="TWI72904.1"/>
    <property type="molecule type" value="Genomic_DNA"/>
</dbReference>
<keyword evidence="5" id="KW-0804">Transcription</keyword>
<keyword evidence="2" id="KW-0902">Two-component regulatory system</keyword>
<dbReference type="CDD" id="cd17537">
    <property type="entry name" value="REC_FixJ"/>
    <property type="match status" value="1"/>
</dbReference>
<dbReference type="SMART" id="SM00448">
    <property type="entry name" value="REC"/>
    <property type="match status" value="1"/>
</dbReference>
<reference evidence="9 10" key="1">
    <citation type="journal article" date="2015" name="Stand. Genomic Sci.">
        <title>Genomic Encyclopedia of Bacterial and Archaeal Type Strains, Phase III: the genomes of soil and plant-associated and newly described type strains.</title>
        <authorList>
            <person name="Whitman W.B."/>
            <person name="Woyke T."/>
            <person name="Klenk H.P."/>
            <person name="Zhou Y."/>
            <person name="Lilburn T.G."/>
            <person name="Beck B.J."/>
            <person name="De Vos P."/>
            <person name="Vandamme P."/>
            <person name="Eisen J.A."/>
            <person name="Garrity G."/>
            <person name="Hugenholtz P."/>
            <person name="Kyrpides N.C."/>
        </authorList>
    </citation>
    <scope>NUCLEOTIDE SEQUENCE [LARGE SCALE GENOMIC DNA]</scope>
    <source>
        <strain evidence="9 10">CGMCC 1.10948</strain>
    </source>
</reference>
<dbReference type="Pfam" id="PF00072">
    <property type="entry name" value="Response_reg"/>
    <property type="match status" value="1"/>
</dbReference>
<evidence type="ECO:0000313" key="10">
    <source>
        <dbReference type="Proteomes" id="UP000316291"/>
    </source>
</evidence>
<dbReference type="Pfam" id="PF00196">
    <property type="entry name" value="GerE"/>
    <property type="match status" value="1"/>
</dbReference>
<dbReference type="PROSITE" id="PS50043">
    <property type="entry name" value="HTH_LUXR_2"/>
    <property type="match status" value="1"/>
</dbReference>
<keyword evidence="4" id="KW-0238">DNA-binding</keyword>
<evidence type="ECO:0000256" key="3">
    <source>
        <dbReference type="ARBA" id="ARBA00023015"/>
    </source>
</evidence>
<sequence>MTRPNQAQPPAPPSSAIVIIVDDDAGIRTSLDSLFRSVGLETRLFGSPAELLGSSLPDRPGCIVLDVRLPGVSGLDLQGQLVRQGISYPIIFMTGHGDIPMSVRAMKAGAVDFLSKPFRDQDMLDAVTAALERDALHRAEAATKDDIRAQYETLTAREREVMGHVTAGLMNKQVAALIGLSEITVKIHRGNVMRKMGVRSLADLVRKAEALGVSQTRRSTDQT</sequence>
<dbReference type="PROSITE" id="PS00622">
    <property type="entry name" value="HTH_LUXR_1"/>
    <property type="match status" value="1"/>
</dbReference>
<organism evidence="9 10">
    <name type="scientific">Bradyrhizobium huanghuaihaiense</name>
    <dbReference type="NCBI Taxonomy" id="990078"/>
    <lineage>
        <taxon>Bacteria</taxon>
        <taxon>Pseudomonadati</taxon>
        <taxon>Pseudomonadota</taxon>
        <taxon>Alphaproteobacteria</taxon>
        <taxon>Hyphomicrobiales</taxon>
        <taxon>Nitrobacteraceae</taxon>
        <taxon>Bradyrhizobium</taxon>
    </lineage>
</organism>
<dbReference type="InterPro" id="IPR036388">
    <property type="entry name" value="WH-like_DNA-bd_sf"/>
</dbReference>
<evidence type="ECO:0000256" key="1">
    <source>
        <dbReference type="ARBA" id="ARBA00022553"/>
    </source>
</evidence>
<feature type="domain" description="Response regulatory" evidence="8">
    <location>
        <begin position="17"/>
        <end position="131"/>
    </location>
</feature>
<evidence type="ECO:0000256" key="2">
    <source>
        <dbReference type="ARBA" id="ARBA00023012"/>
    </source>
</evidence>
<evidence type="ECO:0000259" key="8">
    <source>
        <dbReference type="PROSITE" id="PS50110"/>
    </source>
</evidence>
<evidence type="ECO:0000313" key="9">
    <source>
        <dbReference type="EMBL" id="TWI72904.1"/>
    </source>
</evidence>
<evidence type="ECO:0000259" key="7">
    <source>
        <dbReference type="PROSITE" id="PS50043"/>
    </source>
</evidence>
<dbReference type="RefSeq" id="WP_018641371.1">
    <property type="nucleotide sequence ID" value="NZ_VLLA01000004.1"/>
</dbReference>
<dbReference type="PRINTS" id="PR00038">
    <property type="entry name" value="HTHLUXR"/>
</dbReference>
<accession>A0A562RWR3</accession>
<dbReference type="InterPro" id="IPR011006">
    <property type="entry name" value="CheY-like_superfamily"/>
</dbReference>
<evidence type="ECO:0000256" key="5">
    <source>
        <dbReference type="ARBA" id="ARBA00023163"/>
    </source>
</evidence>
<dbReference type="GO" id="GO:0006355">
    <property type="term" value="P:regulation of DNA-templated transcription"/>
    <property type="evidence" value="ECO:0007669"/>
    <property type="project" value="InterPro"/>
</dbReference>
<keyword evidence="3" id="KW-0805">Transcription regulation</keyword>
<keyword evidence="10" id="KW-1185">Reference proteome</keyword>
<name>A0A562RWR3_9BRAD</name>
<dbReference type="GO" id="GO:0003677">
    <property type="term" value="F:DNA binding"/>
    <property type="evidence" value="ECO:0007669"/>
    <property type="project" value="UniProtKB-KW"/>
</dbReference>
<dbReference type="SMART" id="SM00421">
    <property type="entry name" value="HTH_LUXR"/>
    <property type="match status" value="1"/>
</dbReference>
<dbReference type="InterPro" id="IPR016032">
    <property type="entry name" value="Sig_transdc_resp-reg_C-effctor"/>
</dbReference>
<feature type="modified residue" description="4-aspartylphosphate" evidence="6">
    <location>
        <position position="66"/>
    </location>
</feature>
<dbReference type="GO" id="GO:0000160">
    <property type="term" value="P:phosphorelay signal transduction system"/>
    <property type="evidence" value="ECO:0007669"/>
    <property type="project" value="UniProtKB-KW"/>
</dbReference>
<dbReference type="FunFam" id="3.40.50.2300:FF:000018">
    <property type="entry name" value="DNA-binding transcriptional regulator NtrC"/>
    <property type="match status" value="1"/>
</dbReference>